<feature type="region of interest" description="Disordered" evidence="1">
    <location>
        <begin position="33"/>
        <end position="111"/>
    </location>
</feature>
<evidence type="ECO:0000313" key="2">
    <source>
        <dbReference type="EMBL" id="CAD7441885.1"/>
    </source>
</evidence>
<organism evidence="2">
    <name type="scientific">Timema bartmani</name>
    <dbReference type="NCBI Taxonomy" id="61472"/>
    <lineage>
        <taxon>Eukaryota</taxon>
        <taxon>Metazoa</taxon>
        <taxon>Ecdysozoa</taxon>
        <taxon>Arthropoda</taxon>
        <taxon>Hexapoda</taxon>
        <taxon>Insecta</taxon>
        <taxon>Pterygota</taxon>
        <taxon>Neoptera</taxon>
        <taxon>Polyneoptera</taxon>
        <taxon>Phasmatodea</taxon>
        <taxon>Timematodea</taxon>
        <taxon>Timematoidea</taxon>
        <taxon>Timematidae</taxon>
        <taxon>Timema</taxon>
    </lineage>
</organism>
<reference evidence="2" key="1">
    <citation type="submission" date="2020-11" db="EMBL/GenBank/DDBJ databases">
        <authorList>
            <person name="Tran Van P."/>
        </authorList>
    </citation>
    <scope>NUCLEOTIDE SEQUENCE</scope>
</reference>
<dbReference type="EMBL" id="OD565481">
    <property type="protein sequence ID" value="CAD7441885.1"/>
    <property type="molecule type" value="Genomic_DNA"/>
</dbReference>
<gene>
    <name evidence="2" type="ORF">TBIB3V08_LOCUS4330</name>
</gene>
<dbReference type="AlphaFoldDB" id="A0A7R9EVW5"/>
<evidence type="ECO:0000256" key="1">
    <source>
        <dbReference type="SAM" id="MobiDB-lite"/>
    </source>
</evidence>
<feature type="compositionally biased region" description="Basic residues" evidence="1">
    <location>
        <begin position="47"/>
        <end position="69"/>
    </location>
</feature>
<name>A0A7R9EVW5_9NEOP</name>
<proteinExistence type="predicted"/>
<accession>A0A7R9EVW5</accession>
<protein>
    <submittedName>
        <fullName evidence="2">Uncharacterized protein</fullName>
    </submittedName>
</protein>
<sequence>MCPPNQVGWPAKRGFVILFRANLAACQVRRVAPEEPAASPLGGAHRESKRRRFHPFRGLRRMFRRKGRHSGSELAETPEKLSANETVAALDSHRSRSTSELLAGDEPNRRR</sequence>